<feature type="domain" description="Methyltransferase" evidence="1">
    <location>
        <begin position="174"/>
        <end position="286"/>
    </location>
</feature>
<evidence type="ECO:0000313" key="6">
    <source>
        <dbReference type="Proteomes" id="UP000239388"/>
    </source>
</evidence>
<dbReference type="EMBL" id="PUIB01000010">
    <property type="protein sequence ID" value="PQO40066.1"/>
    <property type="molecule type" value="Genomic_DNA"/>
</dbReference>
<feature type="domain" description="S-adenosylmethionine-dependent methyltransferase Rv2258c-like winged HTH" evidence="2">
    <location>
        <begin position="26"/>
        <end position="100"/>
    </location>
</feature>
<dbReference type="Gene3D" id="1.10.10.10">
    <property type="entry name" value="Winged helix-like DNA-binding domain superfamily/Winged helix DNA-binding domain"/>
    <property type="match status" value="1"/>
</dbReference>
<dbReference type="InterPro" id="IPR029063">
    <property type="entry name" value="SAM-dependent_MTases_sf"/>
</dbReference>
<name>A0A2S8G6I8_9BACT</name>
<gene>
    <name evidence="4" type="ORF">C5Y93_23680</name>
    <name evidence="3" type="ORF">C5Y98_07060</name>
</gene>
<dbReference type="AlphaFoldDB" id="A0A2S8G6I8"/>
<dbReference type="InterPro" id="IPR036388">
    <property type="entry name" value="WH-like_DNA-bd_sf"/>
</dbReference>
<dbReference type="OrthoDB" id="9801363at2"/>
<dbReference type="InterPro" id="IPR036390">
    <property type="entry name" value="WH_DNA-bd_sf"/>
</dbReference>
<evidence type="ECO:0000313" key="3">
    <source>
        <dbReference type="EMBL" id="PQO40066.1"/>
    </source>
</evidence>
<dbReference type="SUPFAM" id="SSF53335">
    <property type="entry name" value="S-adenosyl-L-methionine-dependent methyltransferases"/>
    <property type="match status" value="1"/>
</dbReference>
<dbReference type="PANTHER" id="PTHR45128:SF1">
    <property type="entry name" value="S-ADENOSYLMETHIONINE-DEPENDENT METHYLTRANSFERASE RV2258C"/>
    <property type="match status" value="1"/>
</dbReference>
<dbReference type="CDD" id="cd02440">
    <property type="entry name" value="AdoMet_MTases"/>
    <property type="match status" value="1"/>
</dbReference>
<dbReference type="Proteomes" id="UP000237819">
    <property type="component" value="Unassembled WGS sequence"/>
</dbReference>
<evidence type="ECO:0000313" key="5">
    <source>
        <dbReference type="Proteomes" id="UP000237819"/>
    </source>
</evidence>
<sequence length="358" mass="39714">MSTTLELQPEKMEAFAGRFLEAMNGAAMMLMSSIGHRTGLFDVMAEMPAASSLEIAEAAGLNERYVREWLNALVAAKVIEFDRLQQAYRLPPEHAALLTRDATPNNLASVAQWIAVLGYVETEIVDKFSHGGGVCYHEYHRFHDVMADESAQTTVSALLDHILPLADGLLERLEQGIDVLDIGCGSAQALILLAERFPRSRFFGYDLCADAIVAGRFRAEEKDLPNLTLKVRDASELIERDRFDLITAFDAIHDQAYPDKVLRNISNALRRDGLFLMQDIHASSYVEKNIDKPLGAFIYTISCMHCMSVSLSQGGMGLGAAWGEELAQEMLIAAGFAQVDVRRLEHDIINNYYLARLG</sequence>
<evidence type="ECO:0000259" key="2">
    <source>
        <dbReference type="Pfam" id="PF21320"/>
    </source>
</evidence>
<dbReference type="InterPro" id="IPR053173">
    <property type="entry name" value="SAM-binding_MTase"/>
</dbReference>
<organism evidence="3 6">
    <name type="scientific">Blastopirellula marina</name>
    <dbReference type="NCBI Taxonomy" id="124"/>
    <lineage>
        <taxon>Bacteria</taxon>
        <taxon>Pseudomonadati</taxon>
        <taxon>Planctomycetota</taxon>
        <taxon>Planctomycetia</taxon>
        <taxon>Pirellulales</taxon>
        <taxon>Pirellulaceae</taxon>
        <taxon>Blastopirellula</taxon>
    </lineage>
</organism>
<dbReference type="PANTHER" id="PTHR45128">
    <property type="entry name" value="METHYLTRANSFERASE TYPE 11"/>
    <property type="match status" value="1"/>
</dbReference>
<accession>A0A2S8G6I8</accession>
<dbReference type="InterPro" id="IPR048711">
    <property type="entry name" value="WHD_Rv2258c"/>
</dbReference>
<dbReference type="EMBL" id="PUHZ01000023">
    <property type="protein sequence ID" value="PQO43644.1"/>
    <property type="molecule type" value="Genomic_DNA"/>
</dbReference>
<dbReference type="Pfam" id="PF13847">
    <property type="entry name" value="Methyltransf_31"/>
    <property type="match status" value="1"/>
</dbReference>
<dbReference type="Pfam" id="PF21320">
    <property type="entry name" value="WHD_Rv2258c"/>
    <property type="match status" value="1"/>
</dbReference>
<proteinExistence type="predicted"/>
<reference evidence="5 6" key="1">
    <citation type="submission" date="2018-02" db="EMBL/GenBank/DDBJ databases">
        <title>Comparative genomes isolates from brazilian mangrove.</title>
        <authorList>
            <person name="Araujo J.E."/>
            <person name="Taketani R.G."/>
            <person name="Silva M.C.P."/>
            <person name="Loureco M.V."/>
            <person name="Andreote F.D."/>
        </authorList>
    </citation>
    <scope>NUCLEOTIDE SEQUENCE [LARGE SCALE GENOMIC DNA]</scope>
    <source>
        <strain evidence="3 6">NAP PRIS-MGV</strain>
        <strain evidence="4 5">Nap-Phe MGV</strain>
    </source>
</reference>
<dbReference type="RefSeq" id="WP_105337929.1">
    <property type="nucleotide sequence ID" value="NZ_PUHZ01000023.1"/>
</dbReference>
<dbReference type="Proteomes" id="UP000239388">
    <property type="component" value="Unassembled WGS sequence"/>
</dbReference>
<dbReference type="InterPro" id="IPR025714">
    <property type="entry name" value="Methyltranfer_dom"/>
</dbReference>
<dbReference type="SUPFAM" id="SSF46785">
    <property type="entry name" value="Winged helix' DNA-binding domain"/>
    <property type="match status" value="1"/>
</dbReference>
<dbReference type="Gene3D" id="3.40.50.150">
    <property type="entry name" value="Vaccinia Virus protein VP39"/>
    <property type="match status" value="1"/>
</dbReference>
<evidence type="ECO:0000313" key="4">
    <source>
        <dbReference type="EMBL" id="PQO43644.1"/>
    </source>
</evidence>
<evidence type="ECO:0000259" key="1">
    <source>
        <dbReference type="Pfam" id="PF13847"/>
    </source>
</evidence>
<comment type="caution">
    <text evidence="3">The sequence shown here is derived from an EMBL/GenBank/DDBJ whole genome shotgun (WGS) entry which is preliminary data.</text>
</comment>
<protein>
    <submittedName>
        <fullName evidence="3">Transcriptional regulator</fullName>
    </submittedName>
</protein>